<feature type="region of interest" description="Disordered" evidence="1">
    <location>
        <begin position="1"/>
        <end position="50"/>
    </location>
</feature>
<dbReference type="Gene3D" id="3.90.70.80">
    <property type="match status" value="1"/>
</dbReference>
<reference evidence="2" key="1">
    <citation type="submission" date="2021-01" db="EMBL/GenBank/DDBJ databases">
        <authorList>
            <person name="Corre E."/>
            <person name="Pelletier E."/>
            <person name="Niang G."/>
            <person name="Scheremetjew M."/>
            <person name="Finn R."/>
            <person name="Kale V."/>
            <person name="Holt S."/>
            <person name="Cochrane G."/>
            <person name="Meng A."/>
            <person name="Brown T."/>
            <person name="Cohen L."/>
        </authorList>
    </citation>
    <scope>NUCLEOTIDE SEQUENCE</scope>
    <source>
        <strain evidence="2">379</strain>
    </source>
</reference>
<proteinExistence type="predicted"/>
<dbReference type="AlphaFoldDB" id="A0A7S3ST01"/>
<gene>
    <name evidence="2" type="ORF">EHUX00137_LOCUS26386</name>
</gene>
<accession>A0A7S3ST01</accession>
<dbReference type="SUPFAM" id="SSF54001">
    <property type="entry name" value="Cysteine proteinases"/>
    <property type="match status" value="1"/>
</dbReference>
<sequence length="136" mass="14644">MLPPDPPGMHAAPAAVPAAPPTPGRGSWGEGGRGLREVPRVRQTSAEIKSQRERIGLGPQDARSRLSRHLGLRGFKIKDVPGDNNCQFHALTDQLEQLGISGWSAISMRKKTVQWLRENGSRAMDDGSVGESSRAA</sequence>
<feature type="compositionally biased region" description="Low complexity" evidence="1">
    <location>
        <begin position="8"/>
        <end position="17"/>
    </location>
</feature>
<evidence type="ECO:0000313" key="2">
    <source>
        <dbReference type="EMBL" id="CAE0564105.1"/>
    </source>
</evidence>
<name>A0A7S3ST01_EMIHU</name>
<protein>
    <recommendedName>
        <fullName evidence="3">OTU domain-containing protein</fullName>
    </recommendedName>
</protein>
<dbReference type="InterPro" id="IPR038765">
    <property type="entry name" value="Papain-like_cys_pep_sf"/>
</dbReference>
<dbReference type="EMBL" id="HBIR01033906">
    <property type="protein sequence ID" value="CAE0564105.1"/>
    <property type="molecule type" value="Transcribed_RNA"/>
</dbReference>
<evidence type="ECO:0000256" key="1">
    <source>
        <dbReference type="SAM" id="MobiDB-lite"/>
    </source>
</evidence>
<organism evidence="2">
    <name type="scientific">Emiliania huxleyi</name>
    <name type="common">Coccolithophore</name>
    <name type="synonym">Pontosphaera huxleyi</name>
    <dbReference type="NCBI Taxonomy" id="2903"/>
    <lineage>
        <taxon>Eukaryota</taxon>
        <taxon>Haptista</taxon>
        <taxon>Haptophyta</taxon>
        <taxon>Prymnesiophyceae</taxon>
        <taxon>Isochrysidales</taxon>
        <taxon>Noelaerhabdaceae</taxon>
        <taxon>Emiliania</taxon>
    </lineage>
</organism>
<evidence type="ECO:0008006" key="3">
    <source>
        <dbReference type="Google" id="ProtNLM"/>
    </source>
</evidence>